<keyword evidence="2" id="KW-1185">Reference proteome</keyword>
<dbReference type="EMBL" id="JAYRBN010000031">
    <property type="protein sequence ID" value="KAL2748745.1"/>
    <property type="molecule type" value="Genomic_DNA"/>
</dbReference>
<evidence type="ECO:0000313" key="2">
    <source>
        <dbReference type="Proteomes" id="UP001607303"/>
    </source>
</evidence>
<reference evidence="1 2" key="1">
    <citation type="journal article" date="2024" name="Ann. Entomol. Soc. Am.">
        <title>Genomic analyses of the southern and eastern yellowjacket wasps (Hymenoptera: Vespidae) reveal evolutionary signatures of social life.</title>
        <authorList>
            <person name="Catto M.A."/>
            <person name="Caine P.B."/>
            <person name="Orr S.E."/>
            <person name="Hunt B.G."/>
            <person name="Goodisman M.A.D."/>
        </authorList>
    </citation>
    <scope>NUCLEOTIDE SEQUENCE [LARGE SCALE GENOMIC DNA]</scope>
    <source>
        <strain evidence="1">232</strain>
        <tissue evidence="1">Head and thorax</tissue>
    </source>
</reference>
<organism evidence="1 2">
    <name type="scientific">Vespula maculifrons</name>
    <name type="common">Eastern yellow jacket</name>
    <name type="synonym">Wasp</name>
    <dbReference type="NCBI Taxonomy" id="7453"/>
    <lineage>
        <taxon>Eukaryota</taxon>
        <taxon>Metazoa</taxon>
        <taxon>Ecdysozoa</taxon>
        <taxon>Arthropoda</taxon>
        <taxon>Hexapoda</taxon>
        <taxon>Insecta</taxon>
        <taxon>Pterygota</taxon>
        <taxon>Neoptera</taxon>
        <taxon>Endopterygota</taxon>
        <taxon>Hymenoptera</taxon>
        <taxon>Apocrita</taxon>
        <taxon>Aculeata</taxon>
        <taxon>Vespoidea</taxon>
        <taxon>Vespidae</taxon>
        <taxon>Vespinae</taxon>
        <taxon>Vespula</taxon>
    </lineage>
</organism>
<dbReference type="Proteomes" id="UP001607303">
    <property type="component" value="Unassembled WGS sequence"/>
</dbReference>
<protein>
    <submittedName>
        <fullName evidence="1">Uncharacterized protein</fullName>
    </submittedName>
</protein>
<dbReference type="AlphaFoldDB" id="A0ABD2CUH8"/>
<comment type="caution">
    <text evidence="1">The sequence shown here is derived from an EMBL/GenBank/DDBJ whole genome shotgun (WGS) entry which is preliminary data.</text>
</comment>
<sequence length="76" mass="8585">MSTSTSELKTKLNSYSETENDITINISQTTFHNIPNVKDVDILRINATKNLNVPNMQEPNFLITAHWAKILKKLAA</sequence>
<evidence type="ECO:0000313" key="1">
    <source>
        <dbReference type="EMBL" id="KAL2748745.1"/>
    </source>
</evidence>
<proteinExistence type="predicted"/>
<name>A0ABD2CUH8_VESMC</name>
<accession>A0ABD2CUH8</accession>
<gene>
    <name evidence="1" type="ORF">V1477_003388</name>
</gene>